<dbReference type="PROSITE" id="PS51257">
    <property type="entry name" value="PROKAR_LIPOPROTEIN"/>
    <property type="match status" value="1"/>
</dbReference>
<organism evidence="2 3">
    <name type="scientific">Polyangium mundeleinium</name>
    <dbReference type="NCBI Taxonomy" id="2995306"/>
    <lineage>
        <taxon>Bacteria</taxon>
        <taxon>Pseudomonadati</taxon>
        <taxon>Myxococcota</taxon>
        <taxon>Polyangia</taxon>
        <taxon>Polyangiales</taxon>
        <taxon>Polyangiaceae</taxon>
        <taxon>Polyangium</taxon>
    </lineage>
</organism>
<keyword evidence="3" id="KW-1185">Reference proteome</keyword>
<proteinExistence type="predicted"/>
<sequence length="317" mass="33535">MRLDRLRSALLLLAPLVAACIGAPDVYEDEEFTDEAQLAFTITKDMLTVNETPSGVNTWPKTVTWCLGSGHATHVPTTSNPTSVQWQVSWSTSQVPSSGPCISRTLSEETCTLNAMVVHDSDFHTGNTADPKAHIVYDHRASFTISPSSHTVPVNQAVSLVAPGPHGTRHCDGSGSFAWQVKLGNGSWQNVSSNVQTYTANNSTPGTETYRVRSTHQNFVSTSNEIVVTWVQPAATCTIGGATYANGVVNLSNKCQVCNTSISTTSWSNNDGFTTTGVCKAKCTGLSSLCAGSPCLSSYDCTSSCVDGAPVCGLSPE</sequence>
<feature type="signal peptide" evidence="1">
    <location>
        <begin position="1"/>
        <end position="19"/>
    </location>
</feature>
<comment type="caution">
    <text evidence="2">The sequence shown here is derived from an EMBL/GenBank/DDBJ whole genome shotgun (WGS) entry which is preliminary data.</text>
</comment>
<evidence type="ECO:0000313" key="2">
    <source>
        <dbReference type="EMBL" id="MDC0749549.1"/>
    </source>
</evidence>
<protein>
    <submittedName>
        <fullName evidence="2">Uncharacterized protein</fullName>
    </submittedName>
</protein>
<name>A0ABT5F7H3_9BACT</name>
<feature type="chain" id="PRO_5046941048" evidence="1">
    <location>
        <begin position="20"/>
        <end position="317"/>
    </location>
</feature>
<reference evidence="2 3" key="1">
    <citation type="submission" date="2022-11" db="EMBL/GenBank/DDBJ databases">
        <title>Minimal conservation of predation-associated metabolite biosynthetic gene clusters underscores biosynthetic potential of Myxococcota including descriptions for ten novel species: Archangium lansinium sp. nov., Myxococcus landrumus sp. nov., Nannocystis bai.</title>
        <authorList>
            <person name="Ahearne A."/>
            <person name="Stevens C."/>
            <person name="Dowd S."/>
        </authorList>
    </citation>
    <scope>NUCLEOTIDE SEQUENCE [LARGE SCALE GENOMIC DNA]</scope>
    <source>
        <strain evidence="2 3">RJM3</strain>
    </source>
</reference>
<evidence type="ECO:0000256" key="1">
    <source>
        <dbReference type="SAM" id="SignalP"/>
    </source>
</evidence>
<dbReference type="EMBL" id="JAQNDO010000001">
    <property type="protein sequence ID" value="MDC0749549.1"/>
    <property type="molecule type" value="Genomic_DNA"/>
</dbReference>
<dbReference type="Proteomes" id="UP001221411">
    <property type="component" value="Unassembled WGS sequence"/>
</dbReference>
<evidence type="ECO:0000313" key="3">
    <source>
        <dbReference type="Proteomes" id="UP001221411"/>
    </source>
</evidence>
<accession>A0ABT5F7H3</accession>
<gene>
    <name evidence="2" type="ORF">POL67_49925</name>
</gene>
<dbReference type="RefSeq" id="WP_271929523.1">
    <property type="nucleotide sequence ID" value="NZ_JAQNDO010000001.1"/>
</dbReference>
<keyword evidence="1" id="KW-0732">Signal</keyword>